<accession>A0A0I9YEE9</accession>
<evidence type="ECO:0000256" key="1">
    <source>
        <dbReference type="SAM" id="Coils"/>
    </source>
</evidence>
<dbReference type="EMBL" id="CABFJX010000346">
    <property type="protein sequence ID" value="VTT72551.1"/>
    <property type="molecule type" value="Genomic_DNA"/>
</dbReference>
<dbReference type="Proteomes" id="UP000760494">
    <property type="component" value="Unassembled WGS sequence"/>
</dbReference>
<keyword evidence="1" id="KW-0175">Coiled coil</keyword>
<feature type="coiled-coil region" evidence="1">
    <location>
        <begin position="564"/>
        <end position="640"/>
    </location>
</feature>
<feature type="region of interest" description="Disordered" evidence="2">
    <location>
        <begin position="31"/>
        <end position="59"/>
    </location>
</feature>
<name>A0A0I9YEE9_FUSFU</name>
<organism evidence="3 4">
    <name type="scientific">Fusarium fujikuroi</name>
    <name type="common">Bakanae and foot rot disease fungus</name>
    <name type="synonym">Gibberella fujikuroi</name>
    <dbReference type="NCBI Taxonomy" id="5127"/>
    <lineage>
        <taxon>Eukaryota</taxon>
        <taxon>Fungi</taxon>
        <taxon>Dikarya</taxon>
        <taxon>Ascomycota</taxon>
        <taxon>Pezizomycotina</taxon>
        <taxon>Sordariomycetes</taxon>
        <taxon>Hypocreomycetidae</taxon>
        <taxon>Hypocreales</taxon>
        <taxon>Nectriaceae</taxon>
        <taxon>Fusarium</taxon>
        <taxon>Fusarium fujikuroi species complex</taxon>
    </lineage>
</organism>
<comment type="caution">
    <text evidence="3">The sequence shown here is derived from an EMBL/GenBank/DDBJ whole genome shotgun (WGS) entry which is preliminary data.</text>
</comment>
<evidence type="ECO:0000313" key="4">
    <source>
        <dbReference type="Proteomes" id="UP000760494"/>
    </source>
</evidence>
<proteinExistence type="predicted"/>
<dbReference type="AlphaFoldDB" id="A0A0I9YEE9"/>
<feature type="compositionally biased region" description="Basic and acidic residues" evidence="2">
    <location>
        <begin position="38"/>
        <end position="59"/>
    </location>
</feature>
<evidence type="ECO:0000256" key="2">
    <source>
        <dbReference type="SAM" id="MobiDB-lite"/>
    </source>
</evidence>
<protein>
    <submittedName>
        <fullName evidence="3">Uncharacterized protein</fullName>
    </submittedName>
</protein>
<sequence>MEAFDIFNERMASGESDPAILAAMARVAKATQSGMENARQEAEDAKQQADKSKKDYEARRRDFGPNQRLIIQKVDDICPVLQGKLELIEQAVEDIPRGTFMETLTQRATKALGEKVDGSVNGLVAQFETLLNSHTQTIPSIEQIDGSVRDRITANGDAVDEKLRRLKVDLQEAICAVLADAVKRLLTTDEGKQTAADTITEIKAAGVTTTEEIGHLRQAIELNKKDTLSKIETSGAMAREDLNGVRSDLVAAKEEFLVQLNSSCTDTKQGIKGIRTALDQATEAADGLVNSIRDRTRQGLNDIKNALEAQSSKLMSIQDRVEQVATSTQTMEDTIDKSKTESEGAWNRTIQMIQNGFAAHSTADGLLEAKQAILTKLDDQAQVDNAQLSKAEKAIDSSFGKVQARLGQIEQGLAEKPTEITLTSTLTGQLDLAVNRLEIKIAECENRAIKSHEYQESVAKQRALFKEYLEDCQTTMRQAAQSTSDRIERLLSDKAFEQLQQEFKIKLDAKDQEIRHLSEKVETLITNCNDKEAINRLLQQQSSSHEGQLKAREELCQAREESLRQTLSKEASSHQRTLVNLNNRETKSKIDLKAAADQLEAAENELSRLNHQHNLKLEELADLEKELKTHEQEAEEEERVHMEEIVWLKQRIKAPFEANEITKILHDMALQVMELDVYPIAASAGQAFVNELASQLLLTGSAGRLTSFVHGVDDEQWRCFIDVCKTDNVQPLPNNVCEKHNNDCPKVWVDLDKAPEKKVVYFEL</sequence>
<reference evidence="3" key="1">
    <citation type="submission" date="2019-05" db="EMBL/GenBank/DDBJ databases">
        <authorList>
            <person name="Piombo E."/>
        </authorList>
    </citation>
    <scope>NUCLEOTIDE SEQUENCE</scope>
    <source>
        <strain evidence="3">C2S</strain>
    </source>
</reference>
<evidence type="ECO:0000313" key="3">
    <source>
        <dbReference type="EMBL" id="VTT72551.1"/>
    </source>
</evidence>
<gene>
    <name evidence="3" type="ORF">C2S_8637</name>
</gene>